<organism evidence="2 3">
    <name type="scientific">Trichocladium antarcticum</name>
    <dbReference type="NCBI Taxonomy" id="1450529"/>
    <lineage>
        <taxon>Eukaryota</taxon>
        <taxon>Fungi</taxon>
        <taxon>Dikarya</taxon>
        <taxon>Ascomycota</taxon>
        <taxon>Pezizomycotina</taxon>
        <taxon>Sordariomycetes</taxon>
        <taxon>Sordariomycetidae</taxon>
        <taxon>Sordariales</taxon>
        <taxon>Chaetomiaceae</taxon>
        <taxon>Trichocladium</taxon>
    </lineage>
</organism>
<accession>A0AAN6UM73</accession>
<keyword evidence="3" id="KW-1185">Reference proteome</keyword>
<sequence length="73" mass="7835">MSTLDCDPNATTSVRGGLIWSWLTSSPRPRSSVTGPDQAFWTSAVRNRRRKSGSPSLESVDRVLPGESTGGTL</sequence>
<proteinExistence type="predicted"/>
<dbReference type="Proteomes" id="UP001304895">
    <property type="component" value="Unassembled WGS sequence"/>
</dbReference>
<dbReference type="AlphaFoldDB" id="A0AAN6UM73"/>
<protein>
    <submittedName>
        <fullName evidence="2">Uncharacterized protein</fullName>
    </submittedName>
</protein>
<evidence type="ECO:0000313" key="3">
    <source>
        <dbReference type="Proteomes" id="UP001304895"/>
    </source>
</evidence>
<dbReference type="EMBL" id="MU853406">
    <property type="protein sequence ID" value="KAK4135448.1"/>
    <property type="molecule type" value="Genomic_DNA"/>
</dbReference>
<evidence type="ECO:0000313" key="2">
    <source>
        <dbReference type="EMBL" id="KAK4135448.1"/>
    </source>
</evidence>
<reference evidence="2" key="2">
    <citation type="submission" date="2023-05" db="EMBL/GenBank/DDBJ databases">
        <authorList>
            <consortium name="Lawrence Berkeley National Laboratory"/>
            <person name="Steindorff A."/>
            <person name="Hensen N."/>
            <person name="Bonometti L."/>
            <person name="Westerberg I."/>
            <person name="Brannstrom I.O."/>
            <person name="Guillou S."/>
            <person name="Cros-Aarteil S."/>
            <person name="Calhoun S."/>
            <person name="Haridas S."/>
            <person name="Kuo A."/>
            <person name="Mondo S."/>
            <person name="Pangilinan J."/>
            <person name="Riley R."/>
            <person name="Labutti K."/>
            <person name="Andreopoulos B."/>
            <person name="Lipzen A."/>
            <person name="Chen C."/>
            <person name="Yanf M."/>
            <person name="Daum C."/>
            <person name="Ng V."/>
            <person name="Clum A."/>
            <person name="Ohm R."/>
            <person name="Martin F."/>
            <person name="Silar P."/>
            <person name="Natvig D."/>
            <person name="Lalanne C."/>
            <person name="Gautier V."/>
            <person name="Ament-Velasquez S.L."/>
            <person name="Kruys A."/>
            <person name="Hutchinson M.I."/>
            <person name="Powell A.J."/>
            <person name="Barry K."/>
            <person name="Miller A.N."/>
            <person name="Grigoriev I.V."/>
            <person name="Debuchy R."/>
            <person name="Gladieux P."/>
            <person name="Thoren M.H."/>
            <person name="Johannesson H."/>
        </authorList>
    </citation>
    <scope>NUCLEOTIDE SEQUENCE</scope>
    <source>
        <strain evidence="2">CBS 123565</strain>
    </source>
</reference>
<name>A0AAN6UM73_9PEZI</name>
<comment type="caution">
    <text evidence="2">The sequence shown here is derived from an EMBL/GenBank/DDBJ whole genome shotgun (WGS) entry which is preliminary data.</text>
</comment>
<gene>
    <name evidence="2" type="ORF">BT67DRAFT_276660</name>
</gene>
<feature type="region of interest" description="Disordered" evidence="1">
    <location>
        <begin position="44"/>
        <end position="73"/>
    </location>
</feature>
<reference evidence="2" key="1">
    <citation type="journal article" date="2023" name="Mol. Phylogenet. Evol.">
        <title>Genome-scale phylogeny and comparative genomics of the fungal order Sordariales.</title>
        <authorList>
            <person name="Hensen N."/>
            <person name="Bonometti L."/>
            <person name="Westerberg I."/>
            <person name="Brannstrom I.O."/>
            <person name="Guillou S."/>
            <person name="Cros-Aarteil S."/>
            <person name="Calhoun S."/>
            <person name="Haridas S."/>
            <person name="Kuo A."/>
            <person name="Mondo S."/>
            <person name="Pangilinan J."/>
            <person name="Riley R."/>
            <person name="LaButti K."/>
            <person name="Andreopoulos B."/>
            <person name="Lipzen A."/>
            <person name="Chen C."/>
            <person name="Yan M."/>
            <person name="Daum C."/>
            <person name="Ng V."/>
            <person name="Clum A."/>
            <person name="Steindorff A."/>
            <person name="Ohm R.A."/>
            <person name="Martin F."/>
            <person name="Silar P."/>
            <person name="Natvig D.O."/>
            <person name="Lalanne C."/>
            <person name="Gautier V."/>
            <person name="Ament-Velasquez S.L."/>
            <person name="Kruys A."/>
            <person name="Hutchinson M.I."/>
            <person name="Powell A.J."/>
            <person name="Barry K."/>
            <person name="Miller A.N."/>
            <person name="Grigoriev I.V."/>
            <person name="Debuchy R."/>
            <person name="Gladieux P."/>
            <person name="Hiltunen Thoren M."/>
            <person name="Johannesson H."/>
        </authorList>
    </citation>
    <scope>NUCLEOTIDE SEQUENCE</scope>
    <source>
        <strain evidence="2">CBS 123565</strain>
    </source>
</reference>
<evidence type="ECO:0000256" key="1">
    <source>
        <dbReference type="SAM" id="MobiDB-lite"/>
    </source>
</evidence>